<evidence type="ECO:0000313" key="1">
    <source>
        <dbReference type="EMBL" id="KAL3882507.1"/>
    </source>
</evidence>
<keyword evidence="2" id="KW-1185">Reference proteome</keyword>
<reference evidence="1 2" key="1">
    <citation type="submission" date="2024-11" db="EMBL/GenBank/DDBJ databases">
        <title>Chromosome-level genome assembly of the freshwater bivalve Anodonta woodiana.</title>
        <authorList>
            <person name="Chen X."/>
        </authorList>
    </citation>
    <scope>NUCLEOTIDE SEQUENCE [LARGE SCALE GENOMIC DNA]</scope>
    <source>
        <strain evidence="1">MN2024</strain>
        <tissue evidence="1">Gills</tissue>
    </source>
</reference>
<name>A0ABD3X8V3_SINWO</name>
<dbReference type="CDD" id="cd22823">
    <property type="entry name" value="Gal_Rha_Lectin"/>
    <property type="match status" value="1"/>
</dbReference>
<evidence type="ECO:0000313" key="2">
    <source>
        <dbReference type="Proteomes" id="UP001634394"/>
    </source>
</evidence>
<feature type="non-terminal residue" evidence="1">
    <location>
        <position position="1"/>
    </location>
</feature>
<dbReference type="Proteomes" id="UP001634394">
    <property type="component" value="Unassembled WGS sequence"/>
</dbReference>
<proteinExistence type="predicted"/>
<gene>
    <name evidence="1" type="ORF">ACJMK2_028844</name>
</gene>
<dbReference type="EMBL" id="JBJQND010000003">
    <property type="protein sequence ID" value="KAL3882507.1"/>
    <property type="molecule type" value="Genomic_DNA"/>
</dbReference>
<accession>A0ABD3X8V3</accession>
<dbReference type="AlphaFoldDB" id="A0ABD3X8V3"/>
<organism evidence="1 2">
    <name type="scientific">Sinanodonta woodiana</name>
    <name type="common">Chinese pond mussel</name>
    <name type="synonym">Anodonta woodiana</name>
    <dbReference type="NCBI Taxonomy" id="1069815"/>
    <lineage>
        <taxon>Eukaryota</taxon>
        <taxon>Metazoa</taxon>
        <taxon>Spiralia</taxon>
        <taxon>Lophotrochozoa</taxon>
        <taxon>Mollusca</taxon>
        <taxon>Bivalvia</taxon>
        <taxon>Autobranchia</taxon>
        <taxon>Heteroconchia</taxon>
        <taxon>Palaeoheterodonta</taxon>
        <taxon>Unionida</taxon>
        <taxon>Unionoidea</taxon>
        <taxon>Unionidae</taxon>
        <taxon>Unioninae</taxon>
        <taxon>Sinanodonta</taxon>
    </lineage>
</organism>
<comment type="caution">
    <text evidence="1">The sequence shown here is derived from an EMBL/GenBank/DDBJ whole genome shotgun (WGS) entry which is preliminary data.</text>
</comment>
<sequence>FLPMSAINHQNFSVCRRLKSQSCNTTENFKCSSGKIKISGVSFGENVGCLNNDSCNLDACCDINKMFFLHNITKDFMIYNNCSFKQECSINLADEMFSAPGFVDYLRIDINYTCIEVLNIVKICDNGDKTSDQLELIFDGSENSQRLDTSPGSCKCFVSTNHSNGTFRAFITDIRLRRPSYFYSDCASVILNIFDLPIGDCHRRPFYNSGQFTIDPNNLKTVTMDKLFLNSKIDIPSFVWITVKAMGSSFVTVNCSAIETDSDYTSFITKTSAIPAGKQTLPKLLTTQDGQTAVLLNQTITEEWRTSTDGASTVANSSKDAGRISFINAARFDSS</sequence>
<protein>
    <submittedName>
        <fullName evidence="1">Uncharacterized protein</fullName>
    </submittedName>
</protein>